<comment type="caution">
    <text evidence="3">The sequence shown here is derived from an EMBL/GenBank/DDBJ whole genome shotgun (WGS) entry which is preliminary data.</text>
</comment>
<accession>A0A246K326</accession>
<dbReference type="Proteomes" id="UP000197361">
    <property type="component" value="Unassembled WGS sequence"/>
</dbReference>
<feature type="domain" description="Transcription factor zinc-finger" evidence="2">
    <location>
        <begin position="30"/>
        <end position="69"/>
    </location>
</feature>
<name>A0A246K326_9SPHN</name>
<keyword evidence="4" id="KW-1185">Reference proteome</keyword>
<dbReference type="Pfam" id="PF13453">
    <property type="entry name" value="Zn_ribbon_TFIIB"/>
    <property type="match status" value="1"/>
</dbReference>
<feature type="compositionally biased region" description="Basic and acidic residues" evidence="1">
    <location>
        <begin position="97"/>
        <end position="107"/>
    </location>
</feature>
<gene>
    <name evidence="3" type="ORF">CDQ92_05690</name>
</gene>
<protein>
    <recommendedName>
        <fullName evidence="2">Transcription factor zinc-finger domain-containing protein</fullName>
    </recommendedName>
</protein>
<reference evidence="3 4" key="1">
    <citation type="journal article" date="2010" name="Int. J. Syst. Evol. Microbiol.">
        <title>Sphingopyxis bauzanensis sp. nov., a psychrophilic bacterium isolated from soil.</title>
        <authorList>
            <person name="Zhang D.C."/>
            <person name="Liu H.C."/>
            <person name="Xin Y.H."/>
            <person name="Zhou Y.G."/>
            <person name="Schinner F."/>
            <person name="Margesin R."/>
        </authorList>
    </citation>
    <scope>NUCLEOTIDE SEQUENCE [LARGE SCALE GENOMIC DNA]</scope>
    <source>
        <strain evidence="3 4">DSM 22271</strain>
    </source>
</reference>
<evidence type="ECO:0000313" key="3">
    <source>
        <dbReference type="EMBL" id="OWQ99876.1"/>
    </source>
</evidence>
<dbReference type="InterPro" id="IPR027392">
    <property type="entry name" value="TF_Znf"/>
</dbReference>
<sequence length="126" mass="14492">MRWTIRRLFQPPFSQPIKGSSVTDPQGLLCPTCRVNLTMSERQGIEIDYCPQCRGVWLDRGELDKIIERSEAAAAPAPRASAPPPPPPQPYQQQPQYREHGHDDRYYGGKPYKKNYKKSFLSELFD</sequence>
<evidence type="ECO:0000313" key="4">
    <source>
        <dbReference type="Proteomes" id="UP000197361"/>
    </source>
</evidence>
<dbReference type="AlphaFoldDB" id="A0A246K326"/>
<evidence type="ECO:0000256" key="1">
    <source>
        <dbReference type="SAM" id="MobiDB-lite"/>
    </source>
</evidence>
<organism evidence="3 4">
    <name type="scientific">Sphingopyxis bauzanensis</name>
    <dbReference type="NCBI Taxonomy" id="651663"/>
    <lineage>
        <taxon>Bacteria</taxon>
        <taxon>Pseudomonadati</taxon>
        <taxon>Pseudomonadota</taxon>
        <taxon>Alphaproteobacteria</taxon>
        <taxon>Sphingomonadales</taxon>
        <taxon>Sphingomonadaceae</taxon>
        <taxon>Sphingopyxis</taxon>
    </lineage>
</organism>
<feature type="region of interest" description="Disordered" evidence="1">
    <location>
        <begin position="69"/>
        <end position="113"/>
    </location>
</feature>
<evidence type="ECO:0000259" key="2">
    <source>
        <dbReference type="Pfam" id="PF13453"/>
    </source>
</evidence>
<feature type="compositionally biased region" description="Pro residues" evidence="1">
    <location>
        <begin position="81"/>
        <end position="90"/>
    </location>
</feature>
<dbReference type="EMBL" id="NISK01000001">
    <property type="protein sequence ID" value="OWQ99876.1"/>
    <property type="molecule type" value="Genomic_DNA"/>
</dbReference>
<proteinExistence type="predicted"/>
<dbReference type="OrthoDB" id="9814037at2"/>